<dbReference type="Gene3D" id="2.30.42.10">
    <property type="match status" value="1"/>
</dbReference>
<evidence type="ECO:0000313" key="1">
    <source>
        <dbReference type="EMBL" id="KAJ3586639.1"/>
    </source>
</evidence>
<evidence type="ECO:0000313" key="2">
    <source>
        <dbReference type="Proteomes" id="UP001148018"/>
    </source>
</evidence>
<proteinExistence type="predicted"/>
<keyword evidence="2" id="KW-1185">Reference proteome</keyword>
<organism evidence="1 2">
    <name type="scientific">Muraenolepis orangiensis</name>
    <name type="common">Patagonian moray cod</name>
    <dbReference type="NCBI Taxonomy" id="630683"/>
    <lineage>
        <taxon>Eukaryota</taxon>
        <taxon>Metazoa</taxon>
        <taxon>Chordata</taxon>
        <taxon>Craniata</taxon>
        <taxon>Vertebrata</taxon>
        <taxon>Euteleostomi</taxon>
        <taxon>Actinopterygii</taxon>
        <taxon>Neopterygii</taxon>
        <taxon>Teleostei</taxon>
        <taxon>Neoteleostei</taxon>
        <taxon>Acanthomorphata</taxon>
        <taxon>Zeiogadaria</taxon>
        <taxon>Gadariae</taxon>
        <taxon>Gadiformes</taxon>
        <taxon>Muraenolepidoidei</taxon>
        <taxon>Muraenolepididae</taxon>
        <taxon>Muraenolepis</taxon>
    </lineage>
</organism>
<protein>
    <recommendedName>
        <fullName evidence="3">PDZ domain-containing protein</fullName>
    </recommendedName>
</protein>
<dbReference type="OrthoDB" id="66881at2759"/>
<comment type="caution">
    <text evidence="1">The sequence shown here is derived from an EMBL/GenBank/DDBJ whole genome shotgun (WGS) entry which is preliminary data.</text>
</comment>
<reference evidence="1" key="1">
    <citation type="submission" date="2022-07" db="EMBL/GenBank/DDBJ databases">
        <title>Chromosome-level genome of Muraenolepis orangiensis.</title>
        <authorList>
            <person name="Kim J."/>
        </authorList>
    </citation>
    <scope>NUCLEOTIDE SEQUENCE</scope>
    <source>
        <strain evidence="1">KU_S4_2022</strain>
        <tissue evidence="1">Muscle</tissue>
    </source>
</reference>
<sequence length="121" mass="12888">MSKTAVRKLHWHSRVKENFVPLVGSSGDLGLAVGGGADYAEFPFVTSAPGGGLAVGDVILEIGGTPVLGMTLGDALGQYVDRRSEYPMTRAVQRPEPRPRRCRCSCQSPSSGLGVYVARPW</sequence>
<evidence type="ECO:0008006" key="3">
    <source>
        <dbReference type="Google" id="ProtNLM"/>
    </source>
</evidence>
<dbReference type="EMBL" id="JANIIK010000117">
    <property type="protein sequence ID" value="KAJ3586639.1"/>
    <property type="molecule type" value="Genomic_DNA"/>
</dbReference>
<dbReference type="PANTHER" id="PTHR10316">
    <property type="entry name" value="MEMBRANE ASSOCIATED GUANYLATE KINASE-RELATED"/>
    <property type="match status" value="1"/>
</dbReference>
<dbReference type="GO" id="GO:0007165">
    <property type="term" value="P:signal transduction"/>
    <property type="evidence" value="ECO:0007669"/>
    <property type="project" value="TreeGrafter"/>
</dbReference>
<dbReference type="GO" id="GO:0005911">
    <property type="term" value="C:cell-cell junction"/>
    <property type="evidence" value="ECO:0007669"/>
    <property type="project" value="TreeGrafter"/>
</dbReference>
<dbReference type="AlphaFoldDB" id="A0A9Q0DD45"/>
<dbReference type="InterPro" id="IPR036034">
    <property type="entry name" value="PDZ_sf"/>
</dbReference>
<dbReference type="SUPFAM" id="SSF50156">
    <property type="entry name" value="PDZ domain-like"/>
    <property type="match status" value="1"/>
</dbReference>
<accession>A0A9Q0DD45</accession>
<name>A0A9Q0DD45_9TELE</name>
<dbReference type="GO" id="GO:0005737">
    <property type="term" value="C:cytoplasm"/>
    <property type="evidence" value="ECO:0007669"/>
    <property type="project" value="TreeGrafter"/>
</dbReference>
<dbReference type="PANTHER" id="PTHR10316:SF41">
    <property type="entry name" value="MAGI FAMILY MEMBER, X-LINKED A-RELATED"/>
    <property type="match status" value="1"/>
</dbReference>
<dbReference type="Proteomes" id="UP001148018">
    <property type="component" value="Unassembled WGS sequence"/>
</dbReference>
<gene>
    <name evidence="1" type="ORF">NHX12_013035</name>
</gene>